<keyword evidence="1" id="KW-0472">Membrane</keyword>
<name>A0ABV7TID0_9RHOB</name>
<keyword evidence="1" id="KW-1133">Transmembrane helix</keyword>
<proteinExistence type="predicted"/>
<dbReference type="RefSeq" id="WP_386735937.1">
    <property type="nucleotide sequence ID" value="NZ_JBHRXI010000012.1"/>
</dbReference>
<dbReference type="EMBL" id="JBHRXI010000012">
    <property type="protein sequence ID" value="MFC3614660.1"/>
    <property type="molecule type" value="Genomic_DNA"/>
</dbReference>
<feature type="transmembrane region" description="Helical" evidence="1">
    <location>
        <begin position="12"/>
        <end position="32"/>
    </location>
</feature>
<feature type="transmembrane region" description="Helical" evidence="1">
    <location>
        <begin position="38"/>
        <end position="58"/>
    </location>
</feature>
<accession>A0ABV7TID0</accession>
<keyword evidence="3" id="KW-1185">Reference proteome</keyword>
<comment type="caution">
    <text evidence="2">The sequence shown here is derived from an EMBL/GenBank/DDBJ whole genome shotgun (WGS) entry which is preliminary data.</text>
</comment>
<evidence type="ECO:0000256" key="1">
    <source>
        <dbReference type="SAM" id="Phobius"/>
    </source>
</evidence>
<evidence type="ECO:0008006" key="4">
    <source>
        <dbReference type="Google" id="ProtNLM"/>
    </source>
</evidence>
<sequence>MSFIRPEARDALWRWREVLAASVLALVAASWIVGPGGLLGWVGWALLAAAIALVVIGIQRARFRTGSDGPGIVTVDEGRIVYMGPLTGGVVAARELERLTLDPLARPPHWVLEQPGETPLQIPVSAQGAEALFDVFATLPGIRTERMLSELNGGARHAVVIWEKTPSRPDHLRLN</sequence>
<keyword evidence="1" id="KW-0812">Transmembrane</keyword>
<evidence type="ECO:0000313" key="2">
    <source>
        <dbReference type="EMBL" id="MFC3614660.1"/>
    </source>
</evidence>
<protein>
    <recommendedName>
        <fullName evidence="4">DUF3239 domain-containing protein</fullName>
    </recommendedName>
</protein>
<organism evidence="2 3">
    <name type="scientific">Lutimaribacter marinistellae</name>
    <dbReference type="NCBI Taxonomy" id="1820329"/>
    <lineage>
        <taxon>Bacteria</taxon>
        <taxon>Pseudomonadati</taxon>
        <taxon>Pseudomonadota</taxon>
        <taxon>Alphaproteobacteria</taxon>
        <taxon>Rhodobacterales</taxon>
        <taxon>Roseobacteraceae</taxon>
        <taxon>Lutimaribacter</taxon>
    </lineage>
</organism>
<gene>
    <name evidence="2" type="ORF">ACFORG_12880</name>
</gene>
<evidence type="ECO:0000313" key="3">
    <source>
        <dbReference type="Proteomes" id="UP001595629"/>
    </source>
</evidence>
<dbReference type="Proteomes" id="UP001595629">
    <property type="component" value="Unassembled WGS sequence"/>
</dbReference>
<reference evidence="3" key="1">
    <citation type="journal article" date="2019" name="Int. J. Syst. Evol. Microbiol.">
        <title>The Global Catalogue of Microorganisms (GCM) 10K type strain sequencing project: providing services to taxonomists for standard genome sequencing and annotation.</title>
        <authorList>
            <consortium name="The Broad Institute Genomics Platform"/>
            <consortium name="The Broad Institute Genome Sequencing Center for Infectious Disease"/>
            <person name="Wu L."/>
            <person name="Ma J."/>
        </authorList>
    </citation>
    <scope>NUCLEOTIDE SEQUENCE [LARGE SCALE GENOMIC DNA]</scope>
    <source>
        <strain evidence="3">KCTC 42911</strain>
    </source>
</reference>